<gene>
    <name evidence="3 5" type="primary">coaE</name>
    <name evidence="5" type="ORF">QGM71_00465</name>
</gene>
<keyword evidence="2 3" id="KW-0067">ATP-binding</keyword>
<keyword evidence="3 5" id="KW-0418">Kinase</keyword>
<sequence>MTLVIGLTGSIASGKSTVSLMFDEFNIPVVDADKLSREVVKPGEKAYDKIVNTFGHEILRDDQTLDRKKLGGIIFADEDKRKQLNSIVHPAVRERMIFRRDSFIEAGETCVVLDIPLLFESKLTHFVDKTLVVFVDEGVQLKRLMERDDYTEVEAWQRIKSQISIDEKAKKANAIIDNNGTKYESYIQLEKLLREWKII</sequence>
<dbReference type="PANTHER" id="PTHR10695:SF46">
    <property type="entry name" value="BIFUNCTIONAL COENZYME A SYNTHASE-RELATED"/>
    <property type="match status" value="1"/>
</dbReference>
<dbReference type="Gene3D" id="3.40.50.300">
    <property type="entry name" value="P-loop containing nucleotide triphosphate hydrolases"/>
    <property type="match status" value="1"/>
</dbReference>
<keyword evidence="3" id="KW-0173">Coenzyme A biosynthesis</keyword>
<comment type="caution">
    <text evidence="5">The sequence shown here is derived from an EMBL/GenBank/DDBJ whole genome shotgun (WGS) entry which is preliminary data.</text>
</comment>
<keyword evidence="1 3" id="KW-0547">Nucleotide-binding</keyword>
<comment type="catalytic activity">
    <reaction evidence="3">
        <text>3'-dephospho-CoA + ATP = ADP + CoA + H(+)</text>
        <dbReference type="Rhea" id="RHEA:18245"/>
        <dbReference type="ChEBI" id="CHEBI:15378"/>
        <dbReference type="ChEBI" id="CHEBI:30616"/>
        <dbReference type="ChEBI" id="CHEBI:57287"/>
        <dbReference type="ChEBI" id="CHEBI:57328"/>
        <dbReference type="ChEBI" id="CHEBI:456216"/>
        <dbReference type="EC" id="2.7.1.24"/>
    </reaction>
</comment>
<organism evidence="5 6">
    <name type="scientific">Virgibacillus tibetensis</name>
    <dbReference type="NCBI Taxonomy" id="3042313"/>
    <lineage>
        <taxon>Bacteria</taxon>
        <taxon>Bacillati</taxon>
        <taxon>Bacillota</taxon>
        <taxon>Bacilli</taxon>
        <taxon>Bacillales</taxon>
        <taxon>Bacillaceae</taxon>
        <taxon>Virgibacillus</taxon>
    </lineage>
</organism>
<dbReference type="InterPro" id="IPR001977">
    <property type="entry name" value="Depp_CoAkinase"/>
</dbReference>
<dbReference type="CDD" id="cd02022">
    <property type="entry name" value="DPCK"/>
    <property type="match status" value="1"/>
</dbReference>
<dbReference type="HAMAP" id="MF_00376">
    <property type="entry name" value="Dephospho_CoA_kinase"/>
    <property type="match status" value="1"/>
</dbReference>
<dbReference type="Proteomes" id="UP001335737">
    <property type="component" value="Unassembled WGS sequence"/>
</dbReference>
<keyword evidence="3" id="KW-0963">Cytoplasm</keyword>
<evidence type="ECO:0000256" key="2">
    <source>
        <dbReference type="ARBA" id="ARBA00022840"/>
    </source>
</evidence>
<comment type="pathway">
    <text evidence="3">Cofactor biosynthesis; coenzyme A biosynthesis; CoA from (R)-pantothenate: step 5/5.</text>
</comment>
<evidence type="ECO:0000313" key="5">
    <source>
        <dbReference type="EMBL" id="MEC5421965.1"/>
    </source>
</evidence>
<name>A0ABU6KAL1_9BACI</name>
<evidence type="ECO:0000256" key="1">
    <source>
        <dbReference type="ARBA" id="ARBA00022741"/>
    </source>
</evidence>
<keyword evidence="6" id="KW-1185">Reference proteome</keyword>
<dbReference type="EMBL" id="JARZFX010000001">
    <property type="protein sequence ID" value="MEC5421965.1"/>
    <property type="molecule type" value="Genomic_DNA"/>
</dbReference>
<dbReference type="GO" id="GO:0004140">
    <property type="term" value="F:dephospho-CoA kinase activity"/>
    <property type="evidence" value="ECO:0007669"/>
    <property type="project" value="UniProtKB-EC"/>
</dbReference>
<dbReference type="PANTHER" id="PTHR10695">
    <property type="entry name" value="DEPHOSPHO-COA KINASE-RELATED"/>
    <property type="match status" value="1"/>
</dbReference>
<evidence type="ECO:0000313" key="6">
    <source>
        <dbReference type="Proteomes" id="UP001335737"/>
    </source>
</evidence>
<comment type="function">
    <text evidence="3">Catalyzes the phosphorylation of the 3'-hydroxyl group of dephosphocoenzyme A to form coenzyme A.</text>
</comment>
<dbReference type="EC" id="2.7.1.24" evidence="3 4"/>
<dbReference type="InterPro" id="IPR027417">
    <property type="entry name" value="P-loop_NTPase"/>
</dbReference>
<evidence type="ECO:0000256" key="3">
    <source>
        <dbReference type="HAMAP-Rule" id="MF_00376"/>
    </source>
</evidence>
<reference evidence="5 6" key="1">
    <citation type="journal article" date="2024" name="Int. J. Syst. Evol. Microbiol.">
        <title>Virgibacillus tibetensis sp. nov., isolated from salt lake on the Tibetan Plateau of China.</title>
        <authorList>
            <person name="Phurbu D."/>
            <person name="Liu Z.-X."/>
            <person name="Wang R."/>
            <person name="Zheng Y.-Y."/>
            <person name="Liu H.-C."/>
            <person name="Zhou Y.-G."/>
            <person name="Yu Y.-J."/>
            <person name="Li A.-H."/>
        </authorList>
    </citation>
    <scope>NUCLEOTIDE SEQUENCE [LARGE SCALE GENOMIC DNA]</scope>
    <source>
        <strain evidence="5 6">C22-A2</strain>
    </source>
</reference>
<dbReference type="Pfam" id="PF01121">
    <property type="entry name" value="CoaE"/>
    <property type="match status" value="1"/>
</dbReference>
<proteinExistence type="inferred from homology"/>
<feature type="binding site" evidence="3">
    <location>
        <begin position="12"/>
        <end position="17"/>
    </location>
    <ligand>
        <name>ATP</name>
        <dbReference type="ChEBI" id="CHEBI:30616"/>
    </ligand>
</feature>
<evidence type="ECO:0000256" key="4">
    <source>
        <dbReference type="NCBIfam" id="TIGR00152"/>
    </source>
</evidence>
<accession>A0ABU6KAL1</accession>
<comment type="similarity">
    <text evidence="3">Belongs to the CoaE family.</text>
</comment>
<dbReference type="SUPFAM" id="SSF52540">
    <property type="entry name" value="P-loop containing nucleoside triphosphate hydrolases"/>
    <property type="match status" value="1"/>
</dbReference>
<dbReference type="PROSITE" id="PS51219">
    <property type="entry name" value="DPCK"/>
    <property type="match status" value="1"/>
</dbReference>
<comment type="subcellular location">
    <subcellularLocation>
        <location evidence="3">Cytoplasm</location>
    </subcellularLocation>
</comment>
<keyword evidence="3 5" id="KW-0808">Transferase</keyword>
<dbReference type="RefSeq" id="WP_327606389.1">
    <property type="nucleotide sequence ID" value="NZ_JARZFX010000001.1"/>
</dbReference>
<dbReference type="NCBIfam" id="TIGR00152">
    <property type="entry name" value="dephospho-CoA kinase"/>
    <property type="match status" value="1"/>
</dbReference>
<protein>
    <recommendedName>
        <fullName evidence="3 4">Dephospho-CoA kinase</fullName>
        <ecNumber evidence="3 4">2.7.1.24</ecNumber>
    </recommendedName>
    <alternativeName>
        <fullName evidence="3">Dephosphocoenzyme A kinase</fullName>
    </alternativeName>
</protein>